<comment type="subcellular location">
    <subcellularLocation>
        <location evidence="1">Membrane</location>
        <topology evidence="1">Multi-pass membrane protein</topology>
    </subcellularLocation>
</comment>
<keyword evidence="8" id="KW-1015">Disulfide bond</keyword>
<evidence type="ECO:0000259" key="11">
    <source>
        <dbReference type="SMART" id="SM00756"/>
    </source>
</evidence>
<evidence type="ECO:0000256" key="1">
    <source>
        <dbReference type="ARBA" id="ARBA00004141"/>
    </source>
</evidence>
<evidence type="ECO:0000256" key="6">
    <source>
        <dbReference type="ARBA" id="ARBA00023002"/>
    </source>
</evidence>
<feature type="domain" description="Vitamin K epoxide reductase" evidence="11">
    <location>
        <begin position="30"/>
        <end position="171"/>
    </location>
</feature>
<keyword evidence="7 10" id="KW-0472">Membrane</keyword>
<dbReference type="EMBL" id="WBKB01000010">
    <property type="protein sequence ID" value="KAB1641147.1"/>
    <property type="molecule type" value="Genomic_DNA"/>
</dbReference>
<comment type="caution">
    <text evidence="12">The sequence shown here is derived from an EMBL/GenBank/DDBJ whole genome shotgun (WGS) entry which is preliminary data.</text>
</comment>
<dbReference type="InterPro" id="IPR012932">
    <property type="entry name" value="VKOR"/>
</dbReference>
<evidence type="ECO:0000256" key="10">
    <source>
        <dbReference type="SAM" id="Phobius"/>
    </source>
</evidence>
<dbReference type="Pfam" id="PF07884">
    <property type="entry name" value="VKOR"/>
    <property type="match status" value="1"/>
</dbReference>
<dbReference type="InterPro" id="IPR038354">
    <property type="entry name" value="VKOR_sf"/>
</dbReference>
<dbReference type="CDD" id="cd12922">
    <property type="entry name" value="VKOR_5"/>
    <property type="match status" value="1"/>
</dbReference>
<dbReference type="InterPro" id="IPR041714">
    <property type="entry name" value="VKOR_Actinobacteria"/>
</dbReference>
<keyword evidence="5 10" id="KW-1133">Transmembrane helix</keyword>
<keyword evidence="4" id="KW-0874">Quinone</keyword>
<dbReference type="SMART" id="SM00756">
    <property type="entry name" value="VKc"/>
    <property type="match status" value="1"/>
</dbReference>
<organism evidence="12 13">
    <name type="scientific">Gulosibacter chungangensis</name>
    <dbReference type="NCBI Taxonomy" id="979746"/>
    <lineage>
        <taxon>Bacteria</taxon>
        <taxon>Bacillati</taxon>
        <taxon>Actinomycetota</taxon>
        <taxon>Actinomycetes</taxon>
        <taxon>Micrococcales</taxon>
        <taxon>Microbacteriaceae</taxon>
        <taxon>Gulosibacter</taxon>
    </lineage>
</organism>
<dbReference type="Proteomes" id="UP000433493">
    <property type="component" value="Unassembled WGS sequence"/>
</dbReference>
<evidence type="ECO:0000256" key="3">
    <source>
        <dbReference type="ARBA" id="ARBA00022692"/>
    </source>
</evidence>
<evidence type="ECO:0000256" key="9">
    <source>
        <dbReference type="ARBA" id="ARBA00023284"/>
    </source>
</evidence>
<dbReference type="GO" id="GO:0016020">
    <property type="term" value="C:membrane"/>
    <property type="evidence" value="ECO:0007669"/>
    <property type="project" value="UniProtKB-SubCell"/>
</dbReference>
<feature type="transmembrane region" description="Helical" evidence="10">
    <location>
        <begin position="190"/>
        <end position="212"/>
    </location>
</feature>
<evidence type="ECO:0000313" key="12">
    <source>
        <dbReference type="EMBL" id="KAB1641147.1"/>
    </source>
</evidence>
<protein>
    <submittedName>
        <fullName evidence="12">Vitamin K epoxide reductase family protein</fullName>
    </submittedName>
</protein>
<keyword evidence="13" id="KW-1185">Reference proteome</keyword>
<reference evidence="12 13" key="1">
    <citation type="submission" date="2019-09" db="EMBL/GenBank/DDBJ databases">
        <title>Phylogeny of genus Pseudoclavibacter and closely related genus.</title>
        <authorList>
            <person name="Li Y."/>
        </authorList>
    </citation>
    <scope>NUCLEOTIDE SEQUENCE [LARGE SCALE GENOMIC DNA]</scope>
    <source>
        <strain evidence="12 13">KCTC 13959</strain>
    </source>
</reference>
<sequence>MSERAHDLDEATGASTTAVTESKLPALFRNRGLGWVLIVLGGIGLIASFSLTLEYLHALTEPDAELLCDISIFVTCQPAMMSSAGAVLGFPNIILGLVCFTIAVVTGVVLTTGAKLPSWYLVIFNIGLLGGAVLITYLQWFSGFQLRALCLWCMIIWAATIPLMTLTTVANLAQGRFGKGLAKPGQALTGWAWVIVVIWYLAVIGLVLAGMWDAIRLSMI</sequence>
<feature type="transmembrane region" description="Helical" evidence="10">
    <location>
        <begin position="118"/>
        <end position="137"/>
    </location>
</feature>
<keyword evidence="3 10" id="KW-0812">Transmembrane</keyword>
<comment type="similarity">
    <text evidence="2">Belongs to the VKOR family.</text>
</comment>
<dbReference type="RefSeq" id="WP_158053184.1">
    <property type="nucleotide sequence ID" value="NZ_WBKB01000010.1"/>
</dbReference>
<accession>A0A7J5B7U0</accession>
<dbReference type="GO" id="GO:0048038">
    <property type="term" value="F:quinone binding"/>
    <property type="evidence" value="ECO:0007669"/>
    <property type="project" value="UniProtKB-KW"/>
</dbReference>
<evidence type="ECO:0000313" key="13">
    <source>
        <dbReference type="Proteomes" id="UP000433493"/>
    </source>
</evidence>
<feature type="transmembrane region" description="Helical" evidence="10">
    <location>
        <begin position="90"/>
        <end position="112"/>
    </location>
</feature>
<keyword evidence="6" id="KW-0560">Oxidoreductase</keyword>
<evidence type="ECO:0000256" key="4">
    <source>
        <dbReference type="ARBA" id="ARBA00022719"/>
    </source>
</evidence>
<dbReference type="OrthoDB" id="9783799at2"/>
<name>A0A7J5B7U0_9MICO</name>
<evidence type="ECO:0000256" key="8">
    <source>
        <dbReference type="ARBA" id="ARBA00023157"/>
    </source>
</evidence>
<dbReference type="AlphaFoldDB" id="A0A7J5B7U0"/>
<keyword evidence="9" id="KW-0676">Redox-active center</keyword>
<gene>
    <name evidence="12" type="ORF">F8O05_13005</name>
</gene>
<proteinExistence type="inferred from homology"/>
<evidence type="ECO:0000256" key="5">
    <source>
        <dbReference type="ARBA" id="ARBA00022989"/>
    </source>
</evidence>
<dbReference type="Gene3D" id="1.20.1440.130">
    <property type="entry name" value="VKOR domain"/>
    <property type="match status" value="1"/>
</dbReference>
<feature type="transmembrane region" description="Helical" evidence="10">
    <location>
        <begin position="149"/>
        <end position="170"/>
    </location>
</feature>
<dbReference type="GO" id="GO:0016491">
    <property type="term" value="F:oxidoreductase activity"/>
    <property type="evidence" value="ECO:0007669"/>
    <property type="project" value="UniProtKB-KW"/>
</dbReference>
<evidence type="ECO:0000256" key="2">
    <source>
        <dbReference type="ARBA" id="ARBA00006214"/>
    </source>
</evidence>
<evidence type="ECO:0000256" key="7">
    <source>
        <dbReference type="ARBA" id="ARBA00023136"/>
    </source>
</evidence>
<feature type="transmembrane region" description="Helical" evidence="10">
    <location>
        <begin position="32"/>
        <end position="53"/>
    </location>
</feature>